<sequence length="170" mass="19412">MDGRDLGSGKSNHFDPKKPVGVGFTLPTQRRGSPISPPQQSAYGFNRSIMANYLAHFQTIKNACDRLVIAVCYLDLNHINRFSVEDVSDLWPAVKKGFEERLPFKRACLNNKTRNPVFVEKLAAEFILTTDPRLRSRFPQEQLLFWFREPYATVVLVSCEQPSLEAEFCT</sequence>
<organism evidence="2 3">
    <name type="scientific">Vitis vinifera</name>
    <name type="common">Grape</name>
    <dbReference type="NCBI Taxonomy" id="29760"/>
    <lineage>
        <taxon>Eukaryota</taxon>
        <taxon>Viridiplantae</taxon>
        <taxon>Streptophyta</taxon>
        <taxon>Embryophyta</taxon>
        <taxon>Tracheophyta</taxon>
        <taxon>Spermatophyta</taxon>
        <taxon>Magnoliopsida</taxon>
        <taxon>eudicotyledons</taxon>
        <taxon>Gunneridae</taxon>
        <taxon>Pentapetalae</taxon>
        <taxon>rosids</taxon>
        <taxon>Vitales</taxon>
        <taxon>Vitaceae</taxon>
        <taxon>Viteae</taxon>
        <taxon>Vitis</taxon>
    </lineage>
</organism>
<feature type="region of interest" description="Disordered" evidence="1">
    <location>
        <begin position="1"/>
        <end position="38"/>
    </location>
</feature>
<dbReference type="PANTHER" id="PTHR13251">
    <property type="entry name" value="EPILEPSY HOLOPROSENCEPHALY CANDIDATE 1/TMEM1"/>
    <property type="match status" value="1"/>
</dbReference>
<protein>
    <submittedName>
        <fullName evidence="2">Trafficking protein particle complex II-specific subunit 130-like</fullName>
    </submittedName>
</protein>
<dbReference type="GO" id="GO:1990071">
    <property type="term" value="C:TRAPPII protein complex"/>
    <property type="evidence" value="ECO:0007669"/>
    <property type="project" value="InterPro"/>
</dbReference>
<proteinExistence type="predicted"/>
<accession>A0A438DM00</accession>
<dbReference type="EMBL" id="QGNW01001571">
    <property type="protein sequence ID" value="RVW36482.1"/>
    <property type="molecule type" value="Genomic_DNA"/>
</dbReference>
<gene>
    <name evidence="2" type="primary">TRS130_0</name>
    <name evidence="2" type="ORF">CK203_074756</name>
</gene>
<dbReference type="GO" id="GO:0048193">
    <property type="term" value="P:Golgi vesicle transport"/>
    <property type="evidence" value="ECO:0007669"/>
    <property type="project" value="InterPro"/>
</dbReference>
<evidence type="ECO:0000313" key="3">
    <source>
        <dbReference type="Proteomes" id="UP000288805"/>
    </source>
</evidence>
<dbReference type="InterPro" id="IPR045126">
    <property type="entry name" value="TRAPPC10/Trs130"/>
</dbReference>
<evidence type="ECO:0000256" key="1">
    <source>
        <dbReference type="SAM" id="MobiDB-lite"/>
    </source>
</evidence>
<name>A0A438DM00_VITVI</name>
<dbReference type="AlphaFoldDB" id="A0A438DM00"/>
<evidence type="ECO:0000313" key="2">
    <source>
        <dbReference type="EMBL" id="RVW36482.1"/>
    </source>
</evidence>
<dbReference type="PANTHER" id="PTHR13251:SF3">
    <property type="entry name" value="TRAFFICKING PROTEIN PARTICLE COMPLEX SUBUNIT 10"/>
    <property type="match status" value="1"/>
</dbReference>
<comment type="caution">
    <text evidence="2">The sequence shown here is derived from an EMBL/GenBank/DDBJ whole genome shotgun (WGS) entry which is preliminary data.</text>
</comment>
<feature type="compositionally biased region" description="Basic and acidic residues" evidence="1">
    <location>
        <begin position="1"/>
        <end position="18"/>
    </location>
</feature>
<dbReference type="Proteomes" id="UP000288805">
    <property type="component" value="Unassembled WGS sequence"/>
</dbReference>
<reference evidence="2 3" key="1">
    <citation type="journal article" date="2018" name="PLoS Genet.">
        <title>Population sequencing reveals clonal diversity and ancestral inbreeding in the grapevine cultivar Chardonnay.</title>
        <authorList>
            <person name="Roach M.J."/>
            <person name="Johnson D.L."/>
            <person name="Bohlmann J."/>
            <person name="van Vuuren H.J."/>
            <person name="Jones S.J."/>
            <person name="Pretorius I.S."/>
            <person name="Schmidt S.A."/>
            <person name="Borneman A.R."/>
        </authorList>
    </citation>
    <scope>NUCLEOTIDE SEQUENCE [LARGE SCALE GENOMIC DNA]</scope>
    <source>
        <strain evidence="3">cv. Chardonnay</strain>
        <tissue evidence="2">Leaf</tissue>
    </source>
</reference>